<keyword evidence="1" id="KW-0812">Transmembrane</keyword>
<evidence type="ECO:0000313" key="2">
    <source>
        <dbReference type="EMBL" id="TDK44171.1"/>
    </source>
</evidence>
<keyword evidence="3" id="KW-1185">Reference proteome</keyword>
<gene>
    <name evidence="2" type="ORF">E1898_10875</name>
</gene>
<evidence type="ECO:0000313" key="3">
    <source>
        <dbReference type="Proteomes" id="UP000295438"/>
    </source>
</evidence>
<keyword evidence="1" id="KW-0472">Membrane</keyword>
<dbReference type="EMBL" id="SMUW01000034">
    <property type="protein sequence ID" value="TDK44171.1"/>
    <property type="molecule type" value="Genomic_DNA"/>
</dbReference>
<dbReference type="RefSeq" id="WP_133390886.1">
    <property type="nucleotide sequence ID" value="NZ_SMUW01000034.1"/>
</dbReference>
<protein>
    <recommendedName>
        <fullName evidence="4">MotA/TolQ/ExbB proton channel domain-containing protein</fullName>
    </recommendedName>
</protein>
<dbReference type="AlphaFoldDB" id="A0A4R5UY85"/>
<comment type="caution">
    <text evidence="2">The sequence shown here is derived from an EMBL/GenBank/DDBJ whole genome shotgun (WGS) entry which is preliminary data.</text>
</comment>
<keyword evidence="1" id="KW-1133">Transmembrane helix</keyword>
<reference evidence="2 3" key="1">
    <citation type="submission" date="2019-03" db="EMBL/GenBank/DDBJ databases">
        <title>Algoriphagus aquimaris sp. nov., isolated form marine sediment in Pohang, Korea.</title>
        <authorList>
            <person name="Kim J."/>
            <person name="Yoon S.-H."/>
            <person name="Lee S.-S."/>
        </authorList>
    </citation>
    <scope>NUCLEOTIDE SEQUENCE [LARGE SCALE GENOMIC DNA]</scope>
    <source>
        <strain evidence="2 3">F21</strain>
    </source>
</reference>
<accession>A0A4R5UY85</accession>
<name>A0A4R5UY85_9BACT</name>
<dbReference type="Proteomes" id="UP000295438">
    <property type="component" value="Unassembled WGS sequence"/>
</dbReference>
<feature type="transmembrane region" description="Helical" evidence="1">
    <location>
        <begin position="28"/>
        <end position="46"/>
    </location>
</feature>
<sequence length="138" mass="14729">MNILSTDLGVIFGFNIIDRFQEGGTTGMTLVLICFLIVIFFAIKAFNSLKGSEAVFQKNKKLINHAAILGLVISLMNSLMGLIGAFDAIETAGDISPSLLAGGLKITLLSPLFGLLVLICGFTASFILTVMRRAEVES</sequence>
<proteinExistence type="predicted"/>
<feature type="transmembrane region" description="Helical" evidence="1">
    <location>
        <begin position="106"/>
        <end position="131"/>
    </location>
</feature>
<organism evidence="2 3">
    <name type="scientific">Algoriphagus formosus</name>
    <dbReference type="NCBI Taxonomy" id="2007308"/>
    <lineage>
        <taxon>Bacteria</taxon>
        <taxon>Pseudomonadati</taxon>
        <taxon>Bacteroidota</taxon>
        <taxon>Cytophagia</taxon>
        <taxon>Cytophagales</taxon>
        <taxon>Cyclobacteriaceae</taxon>
        <taxon>Algoriphagus</taxon>
    </lineage>
</organism>
<feature type="transmembrane region" description="Helical" evidence="1">
    <location>
        <begin position="66"/>
        <end position="86"/>
    </location>
</feature>
<evidence type="ECO:0008006" key="4">
    <source>
        <dbReference type="Google" id="ProtNLM"/>
    </source>
</evidence>
<evidence type="ECO:0000256" key="1">
    <source>
        <dbReference type="SAM" id="Phobius"/>
    </source>
</evidence>